<feature type="compositionally biased region" description="Low complexity" evidence="1">
    <location>
        <begin position="89"/>
        <end position="100"/>
    </location>
</feature>
<evidence type="ECO:0000313" key="3">
    <source>
        <dbReference type="Proteomes" id="UP000007799"/>
    </source>
</evidence>
<reference evidence="2" key="1">
    <citation type="submission" date="2009-08" db="EMBL/GenBank/DDBJ databases">
        <title>Annotation of Salpingoeca rosetta.</title>
        <authorList>
            <consortium name="The Broad Institute Genome Sequencing Platform"/>
            <person name="Russ C."/>
            <person name="Cuomo C."/>
            <person name="Burger G."/>
            <person name="Gray M.W."/>
            <person name="Holland P.W.H."/>
            <person name="King N."/>
            <person name="Lang F.B.F."/>
            <person name="Roger A.J."/>
            <person name="Ruiz-Trillo I."/>
            <person name="Young S.K."/>
            <person name="Zeng Q."/>
            <person name="Gargeya S."/>
            <person name="Alvarado L."/>
            <person name="Berlin A."/>
            <person name="Chapman S.B."/>
            <person name="Chen Z."/>
            <person name="Freedman E."/>
            <person name="Gellesch M."/>
            <person name="Goldberg J."/>
            <person name="Griggs A."/>
            <person name="Gujja S."/>
            <person name="Heilman E."/>
            <person name="Heiman D."/>
            <person name="Howarth C."/>
            <person name="Mehta T."/>
            <person name="Neiman D."/>
            <person name="Pearson M."/>
            <person name="Roberts A."/>
            <person name="Saif S."/>
            <person name="Shea T."/>
            <person name="Shenoy N."/>
            <person name="Sisk P."/>
            <person name="Stolte C."/>
            <person name="Sykes S."/>
            <person name="White J."/>
            <person name="Yandava C."/>
            <person name="Haas B."/>
            <person name="Nusbaum C."/>
            <person name="Birren B."/>
        </authorList>
    </citation>
    <scope>NUCLEOTIDE SEQUENCE [LARGE SCALE GENOMIC DNA]</scope>
    <source>
        <strain evidence="2">ATCC 50818</strain>
    </source>
</reference>
<keyword evidence="3" id="KW-1185">Reference proteome</keyword>
<dbReference type="GeneID" id="16072012"/>
<feature type="compositionally biased region" description="Low complexity" evidence="1">
    <location>
        <begin position="286"/>
        <end position="299"/>
    </location>
</feature>
<gene>
    <name evidence="2" type="ORF">PTSG_07653</name>
</gene>
<feature type="compositionally biased region" description="Basic residues" evidence="1">
    <location>
        <begin position="301"/>
        <end position="310"/>
    </location>
</feature>
<feature type="compositionally biased region" description="Polar residues" evidence="1">
    <location>
        <begin position="311"/>
        <end position="333"/>
    </location>
</feature>
<dbReference type="InParanoid" id="F2UHD9"/>
<dbReference type="RefSeq" id="XP_004991452.1">
    <property type="nucleotide sequence ID" value="XM_004991395.1"/>
</dbReference>
<proteinExistence type="predicted"/>
<organism evidence="3">
    <name type="scientific">Salpingoeca rosetta (strain ATCC 50818 / BSB-021)</name>
    <dbReference type="NCBI Taxonomy" id="946362"/>
    <lineage>
        <taxon>Eukaryota</taxon>
        <taxon>Choanoflagellata</taxon>
        <taxon>Craspedida</taxon>
        <taxon>Salpingoecidae</taxon>
        <taxon>Salpingoeca</taxon>
    </lineage>
</organism>
<dbReference type="EMBL" id="GL832974">
    <property type="protein sequence ID" value="EGD76538.1"/>
    <property type="molecule type" value="Genomic_DNA"/>
</dbReference>
<name>F2UHD9_SALR5</name>
<evidence type="ECO:0000256" key="1">
    <source>
        <dbReference type="SAM" id="MobiDB-lite"/>
    </source>
</evidence>
<feature type="region of interest" description="Disordered" evidence="1">
    <location>
        <begin position="78"/>
        <end position="100"/>
    </location>
</feature>
<feature type="compositionally biased region" description="Low complexity" evidence="1">
    <location>
        <begin position="241"/>
        <end position="268"/>
    </location>
</feature>
<feature type="region of interest" description="Disordered" evidence="1">
    <location>
        <begin position="241"/>
        <end position="336"/>
    </location>
</feature>
<dbReference type="Proteomes" id="UP000007799">
    <property type="component" value="Unassembled WGS sequence"/>
</dbReference>
<dbReference type="KEGG" id="sre:PTSG_07653"/>
<evidence type="ECO:0000313" key="2">
    <source>
        <dbReference type="EMBL" id="EGD76538.1"/>
    </source>
</evidence>
<dbReference type="AlphaFoldDB" id="F2UHD9"/>
<sequence>MDIPTPASGGIPTYHAYLDGLVHQTRTLTKPTVHHTVHRASRTSRPADLDLSTIPFMPSMCSGNNMCSGSSDHVFSPRFAASPPNMGNQQKQSSSSSDYSQLYAEHSPSLCLHATEPASPLLPTAPAFSTLKNTAALNSAFGINTDSAPAAPHLRLKSTTDSIFHFDDAFPTTAAHNDAISVSAANPSQNQGNHVRGVDADFLPGFEAGVSASVAELLSHTHADADQVLDAAVESFLSSFSSSSLPQPQRQPSVASSASTLSAMSLSSDDSDCEEPITRQLMPHASSSSTSSTSLSSSSPAHRRKSKRAQYNRSNKGNINSSSSVRAKGTASTMMRGRSAINKRCVLENGEIDHEKLGRTREIARRSYWRRRKRELKSRQGVRQRLTLLNKSKEVLVQKRQQLLNERQALLDHVRQNLPTVLPMDPNGEYSLSPF</sequence>
<protein>
    <submittedName>
        <fullName evidence="2">Uncharacterized protein</fullName>
    </submittedName>
</protein>
<accession>F2UHD9</accession>